<evidence type="ECO:0000256" key="2">
    <source>
        <dbReference type="PROSITE-ProRule" id="PRU00335"/>
    </source>
</evidence>
<keyword evidence="1 2" id="KW-0238">DNA-binding</keyword>
<dbReference type="GO" id="GO:0003677">
    <property type="term" value="F:DNA binding"/>
    <property type="evidence" value="ECO:0007669"/>
    <property type="project" value="UniProtKB-UniRule"/>
</dbReference>
<dbReference type="PRINTS" id="PR00455">
    <property type="entry name" value="HTHTETR"/>
</dbReference>
<dbReference type="Gene3D" id="1.10.357.10">
    <property type="entry name" value="Tetracycline Repressor, domain 2"/>
    <property type="match status" value="1"/>
</dbReference>
<dbReference type="PANTHER" id="PTHR43479">
    <property type="entry name" value="ACREF/ENVCD OPERON REPRESSOR-RELATED"/>
    <property type="match status" value="1"/>
</dbReference>
<dbReference type="InterPro" id="IPR032551">
    <property type="entry name" value="BscR_C"/>
</dbReference>
<dbReference type="InterPro" id="IPR009057">
    <property type="entry name" value="Homeodomain-like_sf"/>
</dbReference>
<evidence type="ECO:0000259" key="3">
    <source>
        <dbReference type="PROSITE" id="PS50977"/>
    </source>
</evidence>
<protein>
    <submittedName>
        <fullName evidence="4">Transcriptional regulator, TetR family</fullName>
    </submittedName>
</protein>
<feature type="domain" description="HTH tetR-type" evidence="3">
    <location>
        <begin position="1"/>
        <end position="61"/>
    </location>
</feature>
<evidence type="ECO:0000256" key="1">
    <source>
        <dbReference type="ARBA" id="ARBA00023125"/>
    </source>
</evidence>
<organism evidence="4 5">
    <name type="scientific">Leptospira ryugenii</name>
    <dbReference type="NCBI Taxonomy" id="1917863"/>
    <lineage>
        <taxon>Bacteria</taxon>
        <taxon>Pseudomonadati</taxon>
        <taxon>Spirochaetota</taxon>
        <taxon>Spirochaetia</taxon>
        <taxon>Leptospirales</taxon>
        <taxon>Leptospiraceae</taxon>
        <taxon>Leptospira</taxon>
    </lineage>
</organism>
<feature type="DNA-binding region" description="H-T-H motif" evidence="2">
    <location>
        <begin position="24"/>
        <end position="43"/>
    </location>
</feature>
<dbReference type="EMBL" id="BFBB01000005">
    <property type="protein sequence ID" value="GBF50450.1"/>
    <property type="molecule type" value="Genomic_DNA"/>
</dbReference>
<sequence>MDKDLAILRSALALFAEKGYEATTMPEIAKLANVASGTLYLYFKNKEELVNALWKKEKLELKERLWNSLDPNANYESQLKSLYASYLKFAIDAPTSFQFLSLHYHFPYLSKENTKIDQEIEEFLFQFLKEGQKKKWVVDVPPALLLAILDGGVVGIFKAIQKGSLQANAKNFQSAVAQAWDLIRKK</sequence>
<comment type="caution">
    <text evidence="4">The sequence shown here is derived from an EMBL/GenBank/DDBJ whole genome shotgun (WGS) entry which is preliminary data.</text>
</comment>
<dbReference type="Pfam" id="PF16295">
    <property type="entry name" value="TetR_C_10"/>
    <property type="match status" value="1"/>
</dbReference>
<dbReference type="InterPro" id="IPR050624">
    <property type="entry name" value="HTH-type_Tx_Regulator"/>
</dbReference>
<accession>A0A2P2E0N6</accession>
<dbReference type="PROSITE" id="PS01081">
    <property type="entry name" value="HTH_TETR_1"/>
    <property type="match status" value="1"/>
</dbReference>
<proteinExistence type="predicted"/>
<gene>
    <name evidence="4" type="ORF">LPTSP4_19750</name>
</gene>
<dbReference type="SUPFAM" id="SSF46689">
    <property type="entry name" value="Homeodomain-like"/>
    <property type="match status" value="1"/>
</dbReference>
<dbReference type="PANTHER" id="PTHR43479:SF11">
    <property type="entry name" value="ACREF_ENVCD OPERON REPRESSOR-RELATED"/>
    <property type="match status" value="1"/>
</dbReference>
<name>A0A2P2E0N6_9LEPT</name>
<dbReference type="Proteomes" id="UP000245133">
    <property type="component" value="Unassembled WGS sequence"/>
</dbReference>
<dbReference type="AlphaFoldDB" id="A0A2P2E0N6"/>
<reference evidence="4 5" key="1">
    <citation type="submission" date="2018-02" db="EMBL/GenBank/DDBJ databases">
        <title>Novel Leptospira species isolated from soil and water in Japan.</title>
        <authorList>
            <person name="Nakao R."/>
            <person name="Masuzawa T."/>
        </authorList>
    </citation>
    <scope>NUCLEOTIDE SEQUENCE [LARGE SCALE GENOMIC DNA]</scope>
    <source>
        <strain evidence="4 5">YH101</strain>
    </source>
</reference>
<dbReference type="InterPro" id="IPR023772">
    <property type="entry name" value="DNA-bd_HTH_TetR-type_CS"/>
</dbReference>
<dbReference type="InterPro" id="IPR001647">
    <property type="entry name" value="HTH_TetR"/>
</dbReference>
<dbReference type="Pfam" id="PF00440">
    <property type="entry name" value="TetR_N"/>
    <property type="match status" value="1"/>
</dbReference>
<evidence type="ECO:0000313" key="4">
    <source>
        <dbReference type="EMBL" id="GBF50450.1"/>
    </source>
</evidence>
<evidence type="ECO:0000313" key="5">
    <source>
        <dbReference type="Proteomes" id="UP000245133"/>
    </source>
</evidence>
<dbReference type="PROSITE" id="PS50977">
    <property type="entry name" value="HTH_TETR_2"/>
    <property type="match status" value="1"/>
</dbReference>
<keyword evidence="5" id="KW-1185">Reference proteome</keyword>